<keyword evidence="3 14" id="KW-0812">Transmembrane</keyword>
<feature type="region of interest" description="Disordered" evidence="13">
    <location>
        <begin position="1258"/>
        <end position="1277"/>
    </location>
</feature>
<keyword evidence="8 14" id="KW-0472">Membrane</keyword>
<feature type="binding site" evidence="11">
    <location>
        <position position="910"/>
    </location>
    <ligand>
        <name>Ca(2+)</name>
        <dbReference type="ChEBI" id="CHEBI:29108"/>
    </ligand>
</feature>
<feature type="transmembrane region" description="Helical" evidence="14">
    <location>
        <begin position="700"/>
        <end position="719"/>
    </location>
</feature>
<feature type="domain" description="Ion transport" evidence="15">
    <location>
        <begin position="18"/>
        <end position="303"/>
    </location>
</feature>
<feature type="transmembrane region" description="Helical" evidence="14">
    <location>
        <begin position="772"/>
        <end position="791"/>
    </location>
</feature>
<dbReference type="PRINTS" id="PR00167">
    <property type="entry name" value="CACHANNEL"/>
</dbReference>
<dbReference type="Proteomes" id="UP001501940">
    <property type="component" value="Chromosome 9"/>
</dbReference>
<evidence type="ECO:0000256" key="10">
    <source>
        <dbReference type="ARBA" id="ARBA00023303"/>
    </source>
</evidence>
<feature type="compositionally biased region" description="Polar residues" evidence="13">
    <location>
        <begin position="624"/>
        <end position="655"/>
    </location>
</feature>
<feature type="domain" description="Ion transport" evidence="15">
    <location>
        <begin position="699"/>
        <end position="970"/>
    </location>
</feature>
<feature type="transmembrane region" description="Helical" evidence="14">
    <location>
        <begin position="103"/>
        <end position="136"/>
    </location>
</feature>
<comment type="similarity">
    <text evidence="12">Belongs to the calcium channel alpha-1 subunit (TC 1.A.1.11) family.</text>
</comment>
<reference evidence="16 17" key="1">
    <citation type="submission" date="2022-01" db="EMBL/GenBank/DDBJ databases">
        <title>A chromosome-scale genome assembly of the false clownfish, Amphiprion ocellaris.</title>
        <authorList>
            <person name="Ryu T."/>
        </authorList>
    </citation>
    <scope>NUCLEOTIDE SEQUENCE [LARGE SCALE GENOMIC DNA]</scope>
</reference>
<dbReference type="FunFam" id="1.10.287.70:FF:000117">
    <property type="entry name" value="Voltage-gated Ca2+ channel, alpha subunit"/>
    <property type="match status" value="1"/>
</dbReference>
<dbReference type="GO" id="GO:0043005">
    <property type="term" value="C:neuron projection"/>
    <property type="evidence" value="ECO:0007669"/>
    <property type="project" value="TreeGrafter"/>
</dbReference>
<dbReference type="GeneTree" id="ENSGT00940000156666"/>
<evidence type="ECO:0000313" key="16">
    <source>
        <dbReference type="Ensembl" id="ENSAOCP00000052898.1"/>
    </source>
</evidence>
<feature type="transmembrane region" description="Helical" evidence="14">
    <location>
        <begin position="839"/>
        <end position="858"/>
    </location>
</feature>
<dbReference type="GO" id="GO:0045956">
    <property type="term" value="P:positive regulation of calcium ion-dependent exocytosis"/>
    <property type="evidence" value="ECO:0007669"/>
    <property type="project" value="TreeGrafter"/>
</dbReference>
<keyword evidence="10" id="KW-0407">Ion channel</keyword>
<dbReference type="PANTHER" id="PTHR10037">
    <property type="entry name" value="VOLTAGE-GATED CATION CHANNEL CALCIUM AND SODIUM"/>
    <property type="match status" value="1"/>
</dbReference>
<keyword evidence="2" id="KW-0813">Transport</keyword>
<keyword evidence="4" id="KW-0677">Repeat</keyword>
<feature type="transmembrane region" description="Helical" evidence="14">
    <location>
        <begin position="1229"/>
        <end position="1251"/>
    </location>
</feature>
<dbReference type="GO" id="GO:0086010">
    <property type="term" value="P:membrane depolarization during action potential"/>
    <property type="evidence" value="ECO:0007669"/>
    <property type="project" value="TreeGrafter"/>
</dbReference>
<feature type="transmembrane region" description="Helical" evidence="14">
    <location>
        <begin position="1142"/>
        <end position="1162"/>
    </location>
</feature>
<feature type="transmembrane region" description="Helical" evidence="14">
    <location>
        <begin position="490"/>
        <end position="509"/>
    </location>
</feature>
<keyword evidence="12" id="KW-0107">Calcium channel</keyword>
<feature type="transmembrane region" description="Helical" evidence="14">
    <location>
        <begin position="563"/>
        <end position="587"/>
    </location>
</feature>
<keyword evidence="9" id="KW-0325">Glycoprotein</keyword>
<dbReference type="SUPFAM" id="SSF81324">
    <property type="entry name" value="Voltage-gated potassium channels"/>
    <property type="match status" value="4"/>
</dbReference>
<evidence type="ECO:0000256" key="14">
    <source>
        <dbReference type="SAM" id="Phobius"/>
    </source>
</evidence>
<evidence type="ECO:0000256" key="3">
    <source>
        <dbReference type="ARBA" id="ARBA00022692"/>
    </source>
</evidence>
<feature type="transmembrane region" description="Helical" evidence="14">
    <location>
        <begin position="1076"/>
        <end position="1096"/>
    </location>
</feature>
<keyword evidence="11" id="KW-0479">Metal-binding</keyword>
<dbReference type="InterPro" id="IPR002077">
    <property type="entry name" value="VDCCAlpha1"/>
</dbReference>
<evidence type="ECO:0000256" key="9">
    <source>
        <dbReference type="ARBA" id="ARBA00023180"/>
    </source>
</evidence>
<evidence type="ECO:0000256" key="4">
    <source>
        <dbReference type="ARBA" id="ARBA00022737"/>
    </source>
</evidence>
<evidence type="ECO:0000256" key="11">
    <source>
        <dbReference type="PIRSR" id="PIRSR602077-1"/>
    </source>
</evidence>
<accession>A0AAQ5YGL0</accession>
<dbReference type="Gene3D" id="1.10.287.70">
    <property type="match status" value="4"/>
</dbReference>
<name>A0AAQ5YGL0_AMPOC</name>
<reference evidence="16" key="3">
    <citation type="submission" date="2025-09" db="UniProtKB">
        <authorList>
            <consortium name="Ensembl"/>
        </authorList>
    </citation>
    <scope>IDENTIFICATION</scope>
</reference>
<feature type="domain" description="Ion transport" evidence="15">
    <location>
        <begin position="1012"/>
        <end position="1259"/>
    </location>
</feature>
<dbReference type="InterPro" id="IPR005821">
    <property type="entry name" value="Ion_trans_dom"/>
</dbReference>
<feature type="transmembrane region" description="Helical" evidence="14">
    <location>
        <begin position="1046"/>
        <end position="1069"/>
    </location>
</feature>
<dbReference type="GO" id="GO:0005248">
    <property type="term" value="F:voltage-gated sodium channel activity"/>
    <property type="evidence" value="ECO:0007669"/>
    <property type="project" value="TreeGrafter"/>
</dbReference>
<comment type="subcellular location">
    <subcellularLocation>
        <location evidence="1 12">Membrane</location>
        <topology evidence="1 12">Multi-pass membrane protein</topology>
    </subcellularLocation>
</comment>
<feature type="compositionally biased region" description="Low complexity" evidence="13">
    <location>
        <begin position="598"/>
        <end position="607"/>
    </location>
</feature>
<evidence type="ECO:0000256" key="5">
    <source>
        <dbReference type="ARBA" id="ARBA00022882"/>
    </source>
</evidence>
<feature type="domain" description="Ion transport" evidence="15">
    <location>
        <begin position="366"/>
        <end position="594"/>
    </location>
</feature>
<proteinExistence type="inferred from homology"/>
<feature type="region of interest" description="Disordered" evidence="13">
    <location>
        <begin position="598"/>
        <end position="655"/>
    </location>
</feature>
<dbReference type="GO" id="GO:0046872">
    <property type="term" value="F:metal ion binding"/>
    <property type="evidence" value="ECO:0007669"/>
    <property type="project" value="UniProtKB-KW"/>
</dbReference>
<evidence type="ECO:0000256" key="13">
    <source>
        <dbReference type="SAM" id="MobiDB-lite"/>
    </source>
</evidence>
<keyword evidence="11 12" id="KW-0106">Calcium</keyword>
<feature type="transmembrane region" description="Helical" evidence="14">
    <location>
        <begin position="63"/>
        <end position="82"/>
    </location>
</feature>
<dbReference type="Pfam" id="PF00520">
    <property type="entry name" value="Ion_trans"/>
    <property type="match status" value="4"/>
</dbReference>
<keyword evidence="12" id="KW-0109">Calcium transport</keyword>
<keyword evidence="5 12" id="KW-0851">Voltage-gated channel</keyword>
<dbReference type="InterPro" id="IPR027359">
    <property type="entry name" value="Volt_channel_dom_sf"/>
</dbReference>
<evidence type="ECO:0000259" key="15">
    <source>
        <dbReference type="Pfam" id="PF00520"/>
    </source>
</evidence>
<dbReference type="Gene3D" id="1.20.120.350">
    <property type="entry name" value="Voltage-gated potassium channels. Chain C"/>
    <property type="match status" value="4"/>
</dbReference>
<feature type="transmembrane region" description="Helical" evidence="14">
    <location>
        <begin position="405"/>
        <end position="425"/>
    </location>
</feature>
<dbReference type="Ensembl" id="ENSAOCT00000043602.1">
    <property type="protein sequence ID" value="ENSAOCP00000052898.1"/>
    <property type="gene ID" value="ENSAOCG00000033567.1"/>
</dbReference>
<feature type="transmembrane region" description="Helical" evidence="14">
    <location>
        <begin position="367"/>
        <end position="385"/>
    </location>
</feature>
<dbReference type="InterPro" id="IPR043203">
    <property type="entry name" value="VGCC_Ca_Na"/>
</dbReference>
<feature type="transmembrane region" description="Helical" evidence="14">
    <location>
        <begin position="739"/>
        <end position="760"/>
    </location>
</feature>
<dbReference type="GO" id="GO:0008332">
    <property type="term" value="F:low voltage-gated calcium channel activity"/>
    <property type="evidence" value="ECO:0007669"/>
    <property type="project" value="TreeGrafter"/>
</dbReference>
<dbReference type="PANTHER" id="PTHR10037:SF230">
    <property type="entry name" value="CA[2+]-CHANNEL PROTEIN ALPHA[[1]] SUBUNIT T, ISOFORM F"/>
    <property type="match status" value="1"/>
</dbReference>
<dbReference type="AlphaFoldDB" id="A0AAQ5YGL0"/>
<dbReference type="GO" id="GO:0005891">
    <property type="term" value="C:voltage-gated calcium channel complex"/>
    <property type="evidence" value="ECO:0007669"/>
    <property type="project" value="InterPro"/>
</dbReference>
<evidence type="ECO:0000256" key="7">
    <source>
        <dbReference type="ARBA" id="ARBA00023065"/>
    </source>
</evidence>
<evidence type="ECO:0000256" key="8">
    <source>
        <dbReference type="ARBA" id="ARBA00023136"/>
    </source>
</evidence>
<keyword evidence="17" id="KW-1185">Reference proteome</keyword>
<evidence type="ECO:0000256" key="12">
    <source>
        <dbReference type="RuleBase" id="RU003808"/>
    </source>
</evidence>
<dbReference type="FunFam" id="1.20.120.350:FF:000009">
    <property type="entry name" value="Voltage-dependent T-type calcium channel subunit alpha"/>
    <property type="match status" value="1"/>
</dbReference>
<dbReference type="GO" id="GO:0001518">
    <property type="term" value="C:voltage-gated sodium channel complex"/>
    <property type="evidence" value="ECO:0007669"/>
    <property type="project" value="TreeGrafter"/>
</dbReference>
<feature type="transmembrane region" description="Helical" evidence="14">
    <location>
        <begin position="937"/>
        <end position="960"/>
    </location>
</feature>
<keyword evidence="7" id="KW-0406">Ion transport</keyword>
<evidence type="ECO:0000256" key="1">
    <source>
        <dbReference type="ARBA" id="ARBA00004141"/>
    </source>
</evidence>
<sequence length="1277" mass="145366">MSLLACVIQGMYEPCAASSSIRQALDVFTFSYFVVEILSKTVALGLFGSSGSVLTNHWNTFDIFIIFAEIVDYILIDFGVNIEITHAIKPMRVISRVPALKDLVSVLLDILPMLGNVLILYAFVIHIFAVVGVQLWAGQLLNRCFLGEDIRTKYNVSLSPYFKYISSEKVPFICSPDASSGVRHCIDIPPYRVNGTTCTLTAPNESVDANSCINWNVYYNVCQPGNQNPNVGAINFDNIGYAWITIFQVVTLEGWTDIMHFFMDSYSFWSFVYFILVTIMGSTIIMNVCAVVIATHFSETMERDTVEHHAGSVSVKSLCSTFTSWLRRIFHISRVHLSDSTVERNGPLVQAWIPLQRKLKVIIDSSHFNRFIMAAIFLNVFAMAIEHHGQPEELTAFLQTTNLVFTILFLLEMIVKLLALSWMYFADQDNIFDFAIVIISLWEITSNADSKLSALRAFRVLRFGRLVHFLPYLRRQLLVLRRTVGKSAPLCWLMLFFIFIFSILGMHLFGYKCSFETEFGHVTVDRKNFDSLLWSMLTVFQILTQEDWHLLLYNAMAFTSPWAVTYFVAIIVLGKHVLLNVLVGIVVENYQAMPSENSEQESSAAASVPGSSLPTSLVPRTDPSRTTQDSLCPHNPSRSDVTELSSGEQTAPTDANVDNRSLTLIQKVHRWCKAHEDWSLYVFSPQNRCRVFCQRVNSHSTFDILVLFFILLSCITIAMERPSIKPEHTERQILDVSSYIFTAVFSVEMLVKVIALGFLFGKESYCSSSWNIMDGILVIFSLADVFIEVVTSGKNNVLGILKVFRLLRTLRPLRVIKRTPKLKLAVEALIASVKPMGNIVLICSVFFFFFGIFGVQLFKGTFYHCVGQDLRNITNRNECITARYTWVRKEYNFDNLLQALISLFVMYSKDGWVSIMYNGLDAVGVDQQPVKNYNKWVLLYFISFMIMSFFLLDMFIGVMVETFHQCQQKQRQGDEELEGEELQEQHTEPEEIPYYTHYSPIRRDIHTLCTSKALDLFITFAIIASVLVMAAEHHNQPEYVQRLTEYSQYVFTLILIIEVLLKLVAFGVIRFLKNRWNLMDVIIVLTSIVSIVFGAMKMSQAFPINPNILRVFRVLRLTQVLKANTIRVLLKTVIKTVLQVGNISLLFMFFFFIFAALGVELFGKIECSLDYPCKGLDRHANFSHFGMALLTLYKVCTGDNWSGILKDTLRDCRPDDSECSSYLQWVAPIYLSSFVIMAQFVLINLVVAAIMQALEDSKENKPTNNGLPLEEENLPAT</sequence>
<feature type="transmembrane region" description="Helical" evidence="14">
    <location>
        <begin position="1013"/>
        <end position="1031"/>
    </location>
</feature>
<evidence type="ECO:0000256" key="6">
    <source>
        <dbReference type="ARBA" id="ARBA00022989"/>
    </source>
</evidence>
<protein>
    <recommendedName>
        <fullName evidence="15">Ion transport domain-containing protein</fullName>
    </recommendedName>
</protein>
<organism evidence="16 17">
    <name type="scientific">Amphiprion ocellaris</name>
    <name type="common">Clown anemonefish</name>
    <dbReference type="NCBI Taxonomy" id="80972"/>
    <lineage>
        <taxon>Eukaryota</taxon>
        <taxon>Metazoa</taxon>
        <taxon>Chordata</taxon>
        <taxon>Craniata</taxon>
        <taxon>Vertebrata</taxon>
        <taxon>Euteleostomi</taxon>
        <taxon>Actinopterygii</taxon>
        <taxon>Neopterygii</taxon>
        <taxon>Teleostei</taxon>
        <taxon>Neoteleostei</taxon>
        <taxon>Acanthomorphata</taxon>
        <taxon>Ovalentaria</taxon>
        <taxon>Pomacentridae</taxon>
        <taxon>Amphiprion</taxon>
    </lineage>
</organism>
<keyword evidence="6 14" id="KW-1133">Transmembrane helix</keyword>
<evidence type="ECO:0000256" key="2">
    <source>
        <dbReference type="ARBA" id="ARBA00022448"/>
    </source>
</evidence>
<feature type="transmembrane region" description="Helical" evidence="14">
    <location>
        <begin position="271"/>
        <end position="294"/>
    </location>
</feature>
<reference evidence="16" key="2">
    <citation type="submission" date="2025-08" db="UniProtKB">
        <authorList>
            <consortium name="Ensembl"/>
        </authorList>
    </citation>
    <scope>IDENTIFICATION</scope>
</reference>
<dbReference type="GO" id="GO:0070509">
    <property type="term" value="P:calcium ion import"/>
    <property type="evidence" value="ECO:0007669"/>
    <property type="project" value="TreeGrafter"/>
</dbReference>
<evidence type="ECO:0000313" key="17">
    <source>
        <dbReference type="Proteomes" id="UP001501940"/>
    </source>
</evidence>